<dbReference type="InterPro" id="IPR015946">
    <property type="entry name" value="KH_dom-like_a/b"/>
</dbReference>
<sequence length="160" mass="17668">MSKVHEYKLVVTWTGNKGTGTSNYRAYDRNHTITTDGKADILGSSDPSFRGDKTRHNPEELLVAAVSSCHMLSFLHMCARAGVIVTDYEDGATGFMEETADGGGHFTKVILHPKVTVREESMKDKLDALHHQASELCFIANSCNFPIYHEPVGIVQEKAK</sequence>
<dbReference type="OrthoDB" id="9795405at2"/>
<protein>
    <submittedName>
        <fullName evidence="1">OsmC family peroxiredoxin</fullName>
    </submittedName>
</protein>
<dbReference type="PANTHER" id="PTHR42830">
    <property type="entry name" value="OSMOTICALLY INDUCIBLE FAMILY PROTEIN"/>
    <property type="match status" value="1"/>
</dbReference>
<dbReference type="EMBL" id="RJTM01000107">
    <property type="protein sequence ID" value="RNL83096.1"/>
    <property type="molecule type" value="Genomic_DNA"/>
</dbReference>
<dbReference type="Pfam" id="PF02566">
    <property type="entry name" value="OsmC"/>
    <property type="match status" value="1"/>
</dbReference>
<dbReference type="AlphaFoldDB" id="A0A3N0E5I0"/>
<keyword evidence="2" id="KW-1185">Reference proteome</keyword>
<evidence type="ECO:0000313" key="2">
    <source>
        <dbReference type="Proteomes" id="UP000267469"/>
    </source>
</evidence>
<dbReference type="SUPFAM" id="SSF82784">
    <property type="entry name" value="OsmC-like"/>
    <property type="match status" value="1"/>
</dbReference>
<dbReference type="PANTHER" id="PTHR42830:SF2">
    <property type="entry name" value="OSMC_OHR FAMILY PROTEIN"/>
    <property type="match status" value="1"/>
</dbReference>
<gene>
    <name evidence="1" type="ORF">ED312_15650</name>
</gene>
<evidence type="ECO:0000313" key="1">
    <source>
        <dbReference type="EMBL" id="RNL83096.1"/>
    </source>
</evidence>
<dbReference type="RefSeq" id="WP_123216957.1">
    <property type="nucleotide sequence ID" value="NZ_RJTM01000107.1"/>
</dbReference>
<proteinExistence type="predicted"/>
<reference evidence="1 2" key="1">
    <citation type="submission" date="2018-10" db="EMBL/GenBank/DDBJ databases">
        <title>Sinomicrobium pectinilyticum sp. nov., a pectinase-producing bacterium isolated from alkaline and saline soil, and emended description of the genus Sinomicrobium.</title>
        <authorList>
            <person name="Cheng B."/>
            <person name="Li C."/>
            <person name="Lai Q."/>
            <person name="Du M."/>
            <person name="Shao Z."/>
            <person name="Xu P."/>
            <person name="Yang C."/>
        </authorList>
    </citation>
    <scope>NUCLEOTIDE SEQUENCE [LARGE SCALE GENOMIC DNA]</scope>
    <source>
        <strain evidence="1 2">5DNS001</strain>
    </source>
</reference>
<organism evidence="1 2">
    <name type="scientific">Sinomicrobium pectinilyticum</name>
    <dbReference type="NCBI Taxonomy" id="1084421"/>
    <lineage>
        <taxon>Bacteria</taxon>
        <taxon>Pseudomonadati</taxon>
        <taxon>Bacteroidota</taxon>
        <taxon>Flavobacteriia</taxon>
        <taxon>Flavobacteriales</taxon>
        <taxon>Flavobacteriaceae</taxon>
        <taxon>Sinomicrobium</taxon>
    </lineage>
</organism>
<name>A0A3N0E5I0_SINP1</name>
<accession>A0A3N0E5I0</accession>
<dbReference type="InterPro" id="IPR003718">
    <property type="entry name" value="OsmC/Ohr_fam"/>
</dbReference>
<comment type="caution">
    <text evidence="1">The sequence shown here is derived from an EMBL/GenBank/DDBJ whole genome shotgun (WGS) entry which is preliminary data.</text>
</comment>
<dbReference type="InterPro" id="IPR036102">
    <property type="entry name" value="OsmC/Ohrsf"/>
</dbReference>
<dbReference type="Proteomes" id="UP000267469">
    <property type="component" value="Unassembled WGS sequence"/>
</dbReference>
<dbReference type="InterPro" id="IPR052707">
    <property type="entry name" value="OsmC_Ohr_Peroxiredoxin"/>
</dbReference>
<dbReference type="Gene3D" id="3.30.300.20">
    <property type="match status" value="1"/>
</dbReference>